<keyword evidence="6" id="KW-0963">Cytoplasm</keyword>
<keyword evidence="7" id="KW-0132">Cell division</keyword>
<keyword evidence="5" id="KW-0158">Chromosome</keyword>
<evidence type="ECO:0000256" key="6">
    <source>
        <dbReference type="ARBA" id="ARBA00022490"/>
    </source>
</evidence>
<evidence type="ECO:0000256" key="9">
    <source>
        <dbReference type="ARBA" id="ARBA00023067"/>
    </source>
</evidence>
<evidence type="ECO:0000256" key="3">
    <source>
        <dbReference type="ARBA" id="ARBA00009471"/>
    </source>
</evidence>
<keyword evidence="8" id="KW-0498">Mitosis</keyword>
<protein>
    <recommendedName>
        <fullName evidence="4">Condensin complex subunit 2</fullName>
    </recommendedName>
</protein>
<dbReference type="EMBL" id="VZRP01014303">
    <property type="protein sequence ID" value="NWV67087.1"/>
    <property type="molecule type" value="Genomic_DNA"/>
</dbReference>
<dbReference type="AlphaFoldDB" id="A0A7K6GV41"/>
<dbReference type="PANTHER" id="PTHR13108">
    <property type="entry name" value="CONDENSIN COMPLEX SUBUNIT 2"/>
    <property type="match status" value="1"/>
</dbReference>
<dbReference type="InterPro" id="IPR022816">
    <property type="entry name" value="Condensin_barren_su2"/>
</dbReference>
<reference evidence="12 13" key="1">
    <citation type="submission" date="2019-09" db="EMBL/GenBank/DDBJ databases">
        <title>Bird 10,000 Genomes (B10K) Project - Family phase.</title>
        <authorList>
            <person name="Zhang G."/>
        </authorList>
    </citation>
    <scope>NUCLEOTIDE SEQUENCE [LARGE SCALE GENOMIC DNA]</scope>
    <source>
        <strain evidence="12">B10K-DU-029-44</strain>
        <tissue evidence="12">Heart</tissue>
    </source>
</reference>
<dbReference type="GO" id="GO:0000796">
    <property type="term" value="C:condensin complex"/>
    <property type="evidence" value="ECO:0007669"/>
    <property type="project" value="InterPro"/>
</dbReference>
<dbReference type="PANTHER" id="PTHR13108:SF9">
    <property type="entry name" value="CONDENSIN COMPLEX SUBUNIT 2"/>
    <property type="match status" value="1"/>
</dbReference>
<organism evidence="12 13">
    <name type="scientific">Malurus elegans</name>
    <name type="common">Red-winged fairywren</name>
    <dbReference type="NCBI Taxonomy" id="720584"/>
    <lineage>
        <taxon>Eukaryota</taxon>
        <taxon>Metazoa</taxon>
        <taxon>Chordata</taxon>
        <taxon>Craniata</taxon>
        <taxon>Vertebrata</taxon>
        <taxon>Euteleostomi</taxon>
        <taxon>Archelosauria</taxon>
        <taxon>Archosauria</taxon>
        <taxon>Dinosauria</taxon>
        <taxon>Saurischia</taxon>
        <taxon>Theropoda</taxon>
        <taxon>Coelurosauria</taxon>
        <taxon>Aves</taxon>
        <taxon>Neognathae</taxon>
        <taxon>Neoaves</taxon>
        <taxon>Telluraves</taxon>
        <taxon>Australaves</taxon>
        <taxon>Passeriformes</taxon>
        <taxon>Meliphagoidea</taxon>
        <taxon>Maluridae</taxon>
        <taxon>Malurus</taxon>
    </lineage>
</organism>
<proteinExistence type="inferred from homology"/>
<evidence type="ECO:0000256" key="11">
    <source>
        <dbReference type="SAM" id="MobiDB-lite"/>
    </source>
</evidence>
<comment type="subcellular location">
    <subcellularLocation>
        <location evidence="1">Chromosome</location>
    </subcellularLocation>
    <subcellularLocation>
        <location evidence="2">Cytoplasm</location>
    </subcellularLocation>
</comment>
<evidence type="ECO:0000256" key="8">
    <source>
        <dbReference type="ARBA" id="ARBA00022776"/>
    </source>
</evidence>
<dbReference type="GO" id="GO:0005737">
    <property type="term" value="C:cytoplasm"/>
    <property type="evidence" value="ECO:0007669"/>
    <property type="project" value="UniProtKB-SubCell"/>
</dbReference>
<evidence type="ECO:0000256" key="1">
    <source>
        <dbReference type="ARBA" id="ARBA00004286"/>
    </source>
</evidence>
<feature type="non-terminal residue" evidence="12">
    <location>
        <position position="245"/>
    </location>
</feature>
<sequence length="245" mass="27963">LVQGDIGTMCLHLSMNPGEYSYFSPRTMAMWAGPKHWRFRPRHRRESPTGSEQNSRKKNPRKVFRLDFEEDVDFESHFRKTKASITLAKSTLENQKVRSTTLPADFNYDPQNILQLFLKVKVKLSQSLESLGTLDNEAGIEDYDYNNPNDTSNFCPALQVPDSDNDAEPVGFVGQAGEFNLTAHPEEPERNGVCSGDITTYGELNLIAEPQKINRIAIQYAKTAKKMDMRRLKKNMWELLTDGKE</sequence>
<evidence type="ECO:0000256" key="10">
    <source>
        <dbReference type="ARBA" id="ARBA00023306"/>
    </source>
</evidence>
<gene>
    <name evidence="12" type="primary">Ncaph_0</name>
    <name evidence="12" type="ORF">MALELE_R12775</name>
</gene>
<feature type="region of interest" description="Disordered" evidence="11">
    <location>
        <begin position="40"/>
        <end position="62"/>
    </location>
</feature>
<keyword evidence="9" id="KW-0226">DNA condensation</keyword>
<comment type="similarity">
    <text evidence="3">Belongs to the CND2 (condensin subunit 2) family.</text>
</comment>
<name>A0A7K6GV41_9PASS</name>
<evidence type="ECO:0000256" key="4">
    <source>
        <dbReference type="ARBA" id="ARBA00016065"/>
    </source>
</evidence>
<dbReference type="GO" id="GO:0007076">
    <property type="term" value="P:mitotic chromosome condensation"/>
    <property type="evidence" value="ECO:0007669"/>
    <property type="project" value="InterPro"/>
</dbReference>
<evidence type="ECO:0000256" key="5">
    <source>
        <dbReference type="ARBA" id="ARBA00022454"/>
    </source>
</evidence>
<keyword evidence="10" id="KW-0131">Cell cycle</keyword>
<evidence type="ECO:0000256" key="2">
    <source>
        <dbReference type="ARBA" id="ARBA00004496"/>
    </source>
</evidence>
<dbReference type="GO" id="GO:0003682">
    <property type="term" value="F:chromatin binding"/>
    <property type="evidence" value="ECO:0007669"/>
    <property type="project" value="TreeGrafter"/>
</dbReference>
<evidence type="ECO:0000256" key="7">
    <source>
        <dbReference type="ARBA" id="ARBA00022618"/>
    </source>
</evidence>
<keyword evidence="13" id="KW-1185">Reference proteome</keyword>
<dbReference type="Pfam" id="PF05786">
    <property type="entry name" value="Cnd2"/>
    <property type="match status" value="1"/>
</dbReference>
<dbReference type="GO" id="GO:0051301">
    <property type="term" value="P:cell division"/>
    <property type="evidence" value="ECO:0007669"/>
    <property type="project" value="UniProtKB-KW"/>
</dbReference>
<dbReference type="Proteomes" id="UP000564407">
    <property type="component" value="Unassembled WGS sequence"/>
</dbReference>
<evidence type="ECO:0000313" key="12">
    <source>
        <dbReference type="EMBL" id="NWV67087.1"/>
    </source>
</evidence>
<comment type="caution">
    <text evidence="12">The sequence shown here is derived from an EMBL/GenBank/DDBJ whole genome shotgun (WGS) entry which is preliminary data.</text>
</comment>
<accession>A0A7K6GV41</accession>
<feature type="non-terminal residue" evidence="12">
    <location>
        <position position="1"/>
    </location>
</feature>
<evidence type="ECO:0000313" key="13">
    <source>
        <dbReference type="Proteomes" id="UP000564407"/>
    </source>
</evidence>